<dbReference type="PANTHER" id="PTHR36842:SF1">
    <property type="entry name" value="PROTEIN TOLB"/>
    <property type="match status" value="1"/>
</dbReference>
<dbReference type="Proteomes" id="UP000033101">
    <property type="component" value="Chromosome"/>
</dbReference>
<dbReference type="RefSeq" id="WP_082089355.1">
    <property type="nucleotide sequence ID" value="NZ_BBCW01000067.1"/>
</dbReference>
<accession>A0A0E3WUJ3</accession>
<proteinExistence type="predicted"/>
<feature type="region of interest" description="Disordered" evidence="1">
    <location>
        <begin position="1"/>
        <end position="25"/>
    </location>
</feature>
<gene>
    <name evidence="2" type="ORF">MSHOH_2472</name>
</gene>
<evidence type="ECO:0000313" key="3">
    <source>
        <dbReference type="Proteomes" id="UP000033101"/>
    </source>
</evidence>
<organism evidence="2 3">
    <name type="scientific">Methanosarcina horonobensis HB-1 = JCM 15518</name>
    <dbReference type="NCBI Taxonomy" id="1434110"/>
    <lineage>
        <taxon>Archaea</taxon>
        <taxon>Methanobacteriati</taxon>
        <taxon>Methanobacteriota</taxon>
        <taxon>Stenosarchaea group</taxon>
        <taxon>Methanomicrobia</taxon>
        <taxon>Methanosarcinales</taxon>
        <taxon>Methanosarcinaceae</taxon>
        <taxon>Methanosarcina</taxon>
    </lineage>
</organism>
<dbReference type="STRING" id="1434110.MSHOH_2472"/>
<protein>
    <submittedName>
        <fullName evidence="2">Cell surface protein</fullName>
    </submittedName>
</protein>
<dbReference type="PANTHER" id="PTHR36842">
    <property type="entry name" value="PROTEIN TOLB HOMOLOG"/>
    <property type="match status" value="1"/>
</dbReference>
<dbReference type="HOGENOM" id="CLU_3147974_0_0_2"/>
<evidence type="ECO:0000256" key="1">
    <source>
        <dbReference type="SAM" id="MobiDB-lite"/>
    </source>
</evidence>
<sequence length="48" mass="5353">MYDLSTPKETQITTNESNQESPAICGDRIVWQDSRNGGSDIYVCTISK</sequence>
<reference evidence="2 3" key="1">
    <citation type="submission" date="2014-07" db="EMBL/GenBank/DDBJ databases">
        <title>Methanogenic archaea and the global carbon cycle.</title>
        <authorList>
            <person name="Henriksen J.R."/>
            <person name="Luke J."/>
            <person name="Reinhart S."/>
            <person name="Benedict M.N."/>
            <person name="Youngblut N.D."/>
            <person name="Metcalf M.E."/>
            <person name="Whitaker R.J."/>
            <person name="Metcalf W.W."/>
        </authorList>
    </citation>
    <scope>NUCLEOTIDE SEQUENCE [LARGE SCALE GENOMIC DNA]</scope>
    <source>
        <strain evidence="2 3">HB-1</strain>
    </source>
</reference>
<dbReference type="SUPFAM" id="SSF69304">
    <property type="entry name" value="Tricorn protease N-terminal domain"/>
    <property type="match status" value="1"/>
</dbReference>
<dbReference type="GeneID" id="31904775"/>
<dbReference type="AlphaFoldDB" id="A0A0E3WUJ3"/>
<dbReference type="OrthoDB" id="146042at2157"/>
<feature type="compositionally biased region" description="Polar residues" evidence="1">
    <location>
        <begin position="7"/>
        <end position="21"/>
    </location>
</feature>
<name>A0A0E3WUJ3_9EURY</name>
<evidence type="ECO:0000313" key="2">
    <source>
        <dbReference type="EMBL" id="AKB78955.1"/>
    </source>
</evidence>
<keyword evidence="3" id="KW-1185">Reference proteome</keyword>
<dbReference type="KEGG" id="mhor:MSHOH_2472"/>
<dbReference type="PATRIC" id="fig|1434110.4.peg.3181"/>
<dbReference type="EMBL" id="CP009516">
    <property type="protein sequence ID" value="AKB78955.1"/>
    <property type="molecule type" value="Genomic_DNA"/>
</dbReference>